<dbReference type="EMBL" id="JADDIV010000002">
    <property type="protein sequence ID" value="MBE7367672.1"/>
    <property type="molecule type" value="Genomic_DNA"/>
</dbReference>
<evidence type="ECO:0000256" key="1">
    <source>
        <dbReference type="ARBA" id="ARBA00023125"/>
    </source>
</evidence>
<dbReference type="InterPro" id="IPR038109">
    <property type="entry name" value="DNA_bind_recomb_sf"/>
</dbReference>
<keyword evidence="6" id="KW-1185">Reference proteome</keyword>
<dbReference type="InterPro" id="IPR011109">
    <property type="entry name" value="DNA_bind_recombinase_dom"/>
</dbReference>
<dbReference type="InterPro" id="IPR025827">
    <property type="entry name" value="Zn_ribbon_recom_dom"/>
</dbReference>
<proteinExistence type="predicted"/>
<evidence type="ECO:0000313" key="6">
    <source>
        <dbReference type="Proteomes" id="UP000806285"/>
    </source>
</evidence>
<dbReference type="Pfam" id="PF00239">
    <property type="entry name" value="Resolvase"/>
    <property type="match status" value="1"/>
</dbReference>
<dbReference type="Pfam" id="PF13408">
    <property type="entry name" value="Zn_ribbon_recom"/>
    <property type="match status" value="1"/>
</dbReference>
<dbReference type="Gene3D" id="3.90.1750.20">
    <property type="entry name" value="Putative Large Serine Recombinase, Chain B, Domain 2"/>
    <property type="match status" value="1"/>
</dbReference>
<reference evidence="5 6" key="1">
    <citation type="submission" date="2020-10" db="EMBL/GenBank/DDBJ databases">
        <title>Ramlibacter sp. HM2 16S ribosomal RNA gene Genome sequencing and assembly.</title>
        <authorList>
            <person name="Kang M."/>
        </authorList>
    </citation>
    <scope>NUCLEOTIDE SEQUENCE [LARGE SCALE GENOMIC DNA]</scope>
    <source>
        <strain evidence="5 6">HM2</strain>
    </source>
</reference>
<evidence type="ECO:0000259" key="3">
    <source>
        <dbReference type="PROSITE" id="PS51736"/>
    </source>
</evidence>
<keyword evidence="2" id="KW-0233">DNA recombination</keyword>
<gene>
    <name evidence="5" type="ORF">IM787_08855</name>
</gene>
<accession>A0ABR9S2Z1</accession>
<dbReference type="InterPro" id="IPR006119">
    <property type="entry name" value="Resolv_N"/>
</dbReference>
<evidence type="ECO:0000313" key="5">
    <source>
        <dbReference type="EMBL" id="MBE7367672.1"/>
    </source>
</evidence>
<feature type="domain" description="Resolvase/invertase-type recombinase catalytic" evidence="3">
    <location>
        <begin position="4"/>
        <end position="166"/>
    </location>
</feature>
<keyword evidence="1" id="KW-0238">DNA-binding</keyword>
<dbReference type="PANTHER" id="PTHR30461">
    <property type="entry name" value="DNA-INVERTASE FROM LAMBDOID PROPHAGE"/>
    <property type="match status" value="1"/>
</dbReference>
<dbReference type="PROSITE" id="PS51737">
    <property type="entry name" value="RECOMBINASE_DNA_BIND"/>
    <property type="match status" value="1"/>
</dbReference>
<dbReference type="InterPro" id="IPR036162">
    <property type="entry name" value="Resolvase-like_N_sf"/>
</dbReference>
<evidence type="ECO:0000259" key="4">
    <source>
        <dbReference type="PROSITE" id="PS51737"/>
    </source>
</evidence>
<dbReference type="InterPro" id="IPR050639">
    <property type="entry name" value="SSR_resolvase"/>
</dbReference>
<protein>
    <submittedName>
        <fullName evidence="5">Recombinase family protein</fullName>
    </submittedName>
</protein>
<feature type="domain" description="Recombinase" evidence="4">
    <location>
        <begin position="186"/>
        <end position="315"/>
    </location>
</feature>
<name>A0ABR9S2Z1_9BURK</name>
<evidence type="ECO:0000256" key="2">
    <source>
        <dbReference type="ARBA" id="ARBA00023172"/>
    </source>
</evidence>
<sequence>MEKLAYSYIRFSSAEQAQGDSERRQLAKFQAYCKAAQLTPAEDSFADKGRSGFKAEHLNDTGELRRFLDLARDGEIPKHSTLVVENLDRLGRQEVEDAFGVFTGILGAGIRIVTLPDGQAPQEFVKGKLDLVKLVMVLMDMSRAHEESRRKQELVSAAFANKQALARASYKPMGNTAPLWLRRKTGWRNYEQDGSAYEEIPERAEVVRRIFQRAIEGYGKGVIAKRLNAEGVKSFKAENQKLKARGFDGQWGPSSVDKVLKSRAVFGEYQPTTRRGGNGGKPTNAGDPIPGYFPTVVDVDTFYAAQAAVDGRRTSKATKQSKSFNVFQGIAKCEKCSANLHMVNKGTPPKGGTYLRCAKIGKGGCKCKSVRIEQAEAVFRGMLVRLDALSLVQDSSASIEREIQIIDGQLAEAKRRQAMFRKALDKDSESETFQDAVIRVDSDIRALNKKRQALKTDLAAESGLGWDEFLERLDLVSYEGRAKANALVKRLGVIVTIGPSGYSISQDGEELFGMDYREGEAGYFMPSFGRKLPQFFPVSSVPGLAIAEEAYDALEDEGHPVGEY</sequence>
<dbReference type="PANTHER" id="PTHR30461:SF2">
    <property type="entry name" value="SERINE RECOMBINASE PINE-RELATED"/>
    <property type="match status" value="1"/>
</dbReference>
<organism evidence="5 6">
    <name type="scientific">Ramlibacter pallidus</name>
    <dbReference type="NCBI Taxonomy" id="2780087"/>
    <lineage>
        <taxon>Bacteria</taxon>
        <taxon>Pseudomonadati</taxon>
        <taxon>Pseudomonadota</taxon>
        <taxon>Betaproteobacteria</taxon>
        <taxon>Burkholderiales</taxon>
        <taxon>Comamonadaceae</taxon>
        <taxon>Ramlibacter</taxon>
    </lineage>
</organism>
<dbReference type="Proteomes" id="UP000806285">
    <property type="component" value="Unassembled WGS sequence"/>
</dbReference>
<dbReference type="PROSITE" id="PS51736">
    <property type="entry name" value="RECOMBINASES_3"/>
    <property type="match status" value="1"/>
</dbReference>
<dbReference type="CDD" id="cd00338">
    <property type="entry name" value="Ser_Recombinase"/>
    <property type="match status" value="1"/>
</dbReference>
<comment type="caution">
    <text evidence="5">The sequence shown here is derived from an EMBL/GenBank/DDBJ whole genome shotgun (WGS) entry which is preliminary data.</text>
</comment>
<dbReference type="Pfam" id="PF07508">
    <property type="entry name" value="Recombinase"/>
    <property type="match status" value="1"/>
</dbReference>
<dbReference type="RefSeq" id="WP_193676256.1">
    <property type="nucleotide sequence ID" value="NZ_JADDIV010000002.1"/>
</dbReference>
<dbReference type="SMART" id="SM00857">
    <property type="entry name" value="Resolvase"/>
    <property type="match status" value="1"/>
</dbReference>
<dbReference type="Gene3D" id="3.40.50.1390">
    <property type="entry name" value="Resolvase, N-terminal catalytic domain"/>
    <property type="match status" value="1"/>
</dbReference>
<dbReference type="SUPFAM" id="SSF53041">
    <property type="entry name" value="Resolvase-like"/>
    <property type="match status" value="1"/>
</dbReference>